<dbReference type="InterPro" id="IPR033034">
    <property type="entry name" value="NDUFB9"/>
</dbReference>
<evidence type="ECO:0000313" key="14">
    <source>
        <dbReference type="Proteomes" id="UP001157974"/>
    </source>
</evidence>
<name>A0AAV8UVC3_9RHOD</name>
<evidence type="ECO:0000313" key="13">
    <source>
        <dbReference type="EMBL" id="KAJ8906531.1"/>
    </source>
</evidence>
<evidence type="ECO:0000256" key="6">
    <source>
        <dbReference type="ARBA" id="ARBA00022792"/>
    </source>
</evidence>
<evidence type="ECO:0000256" key="12">
    <source>
        <dbReference type="ARBA" id="ARBA00032528"/>
    </source>
</evidence>
<sequence length="124" mass="14744">MGVRVSMPIARRGPWAEGLTHKEKVMRLYRQTFKTLRDYDPDFHNWEAKCCIIEREFKKNKNVSLEQGQMLVELGKEKLFENRHWQPMVVPYLPGGTYFQRYTPMPIEWCDHGALPPPKYRFAG</sequence>
<dbReference type="GO" id="GO:0006120">
    <property type="term" value="P:mitochondrial electron transport, NADH to ubiquinone"/>
    <property type="evidence" value="ECO:0007669"/>
    <property type="project" value="InterPro"/>
</dbReference>
<accession>A0AAV8UVC3</accession>
<reference evidence="13 14" key="1">
    <citation type="journal article" date="2023" name="Nat. Commun.">
        <title>Origin of minicircular mitochondrial genomes in red algae.</title>
        <authorList>
            <person name="Lee Y."/>
            <person name="Cho C.H."/>
            <person name="Lee Y.M."/>
            <person name="Park S.I."/>
            <person name="Yang J.H."/>
            <person name="West J.A."/>
            <person name="Bhattacharya D."/>
            <person name="Yoon H.S."/>
        </authorList>
    </citation>
    <scope>NUCLEOTIDE SEQUENCE [LARGE SCALE GENOMIC DNA]</scope>
    <source>
        <strain evidence="13 14">CCMP1338</strain>
        <tissue evidence="13">Whole cell</tissue>
    </source>
</reference>
<evidence type="ECO:0000256" key="5">
    <source>
        <dbReference type="ARBA" id="ARBA00022660"/>
    </source>
</evidence>
<protein>
    <recommendedName>
        <fullName evidence="3">NADH dehydrogenase [ubiquinone] 1 beta subcomplex subunit 9</fullName>
    </recommendedName>
    <alternativeName>
        <fullName evidence="11">Complex I-B22</fullName>
    </alternativeName>
    <alternativeName>
        <fullName evidence="12">NADH-ubiquinone oxidoreductase B22 subunit</fullName>
    </alternativeName>
</protein>
<evidence type="ECO:0000256" key="10">
    <source>
        <dbReference type="ARBA" id="ARBA00023136"/>
    </source>
</evidence>
<gene>
    <name evidence="13" type="ORF">NDN08_003024</name>
</gene>
<comment type="caution">
    <text evidence="13">The sequence shown here is derived from an EMBL/GenBank/DDBJ whole genome shotgun (WGS) entry which is preliminary data.</text>
</comment>
<evidence type="ECO:0000256" key="9">
    <source>
        <dbReference type="ARBA" id="ARBA00023128"/>
    </source>
</evidence>
<evidence type="ECO:0000256" key="7">
    <source>
        <dbReference type="ARBA" id="ARBA00022982"/>
    </source>
</evidence>
<keyword evidence="10" id="KW-0472">Membrane</keyword>
<evidence type="ECO:0000256" key="1">
    <source>
        <dbReference type="ARBA" id="ARBA00004443"/>
    </source>
</evidence>
<evidence type="ECO:0000256" key="3">
    <source>
        <dbReference type="ARBA" id="ARBA00018684"/>
    </source>
</evidence>
<keyword evidence="5" id="KW-0679">Respiratory chain</keyword>
<dbReference type="EMBL" id="JAMWBK010000003">
    <property type="protein sequence ID" value="KAJ8906531.1"/>
    <property type="molecule type" value="Genomic_DNA"/>
</dbReference>
<keyword evidence="4" id="KW-0813">Transport</keyword>
<organism evidence="13 14">
    <name type="scientific">Rhodosorus marinus</name>
    <dbReference type="NCBI Taxonomy" id="101924"/>
    <lineage>
        <taxon>Eukaryota</taxon>
        <taxon>Rhodophyta</taxon>
        <taxon>Stylonematophyceae</taxon>
        <taxon>Stylonematales</taxon>
        <taxon>Stylonemataceae</taxon>
        <taxon>Rhodosorus</taxon>
    </lineage>
</organism>
<dbReference type="GO" id="GO:0005743">
    <property type="term" value="C:mitochondrial inner membrane"/>
    <property type="evidence" value="ECO:0007669"/>
    <property type="project" value="UniProtKB-SubCell"/>
</dbReference>
<keyword evidence="9" id="KW-0496">Mitochondrion</keyword>
<comment type="subcellular location">
    <subcellularLocation>
        <location evidence="1">Mitochondrion inner membrane</location>
        <topology evidence="1">Peripheral membrane protein</topology>
        <orientation evidence="1">Matrix side</orientation>
    </subcellularLocation>
</comment>
<dbReference type="PANTHER" id="PTHR12868:SF0">
    <property type="entry name" value="NADH DEHYDROGENASE [UBIQUINONE] 1 BETA SUBCOMPLEX SUBUNIT 9"/>
    <property type="match status" value="1"/>
</dbReference>
<comment type="similarity">
    <text evidence="2">Belongs to the complex I LYR family.</text>
</comment>
<dbReference type="CDD" id="cd20263">
    <property type="entry name" value="Complex1_LYR_NDUFB9_LYRM3"/>
    <property type="match status" value="1"/>
</dbReference>
<evidence type="ECO:0000256" key="8">
    <source>
        <dbReference type="ARBA" id="ARBA00022990"/>
    </source>
</evidence>
<dbReference type="PANTHER" id="PTHR12868">
    <property type="entry name" value="NADH-UBIQUINONE OXIDOREDUCTASE B22 SUBUNIT"/>
    <property type="match status" value="1"/>
</dbReference>
<evidence type="ECO:0000256" key="11">
    <source>
        <dbReference type="ARBA" id="ARBA00030192"/>
    </source>
</evidence>
<keyword evidence="8" id="KW-0007">Acetylation</keyword>
<dbReference type="InterPro" id="IPR045292">
    <property type="entry name" value="Complex1_LYR_NDUFB9_LYRM3"/>
</dbReference>
<evidence type="ECO:0000256" key="2">
    <source>
        <dbReference type="ARBA" id="ARBA00009508"/>
    </source>
</evidence>
<dbReference type="AlphaFoldDB" id="A0AAV8UVC3"/>
<evidence type="ECO:0000256" key="4">
    <source>
        <dbReference type="ARBA" id="ARBA00022448"/>
    </source>
</evidence>
<keyword evidence="14" id="KW-1185">Reference proteome</keyword>
<proteinExistence type="inferred from homology"/>
<keyword evidence="6" id="KW-0999">Mitochondrion inner membrane</keyword>
<dbReference type="Proteomes" id="UP001157974">
    <property type="component" value="Unassembled WGS sequence"/>
</dbReference>
<keyword evidence="7" id="KW-0249">Electron transport</keyword>